<evidence type="ECO:0000313" key="2">
    <source>
        <dbReference type="Proteomes" id="UP000887565"/>
    </source>
</evidence>
<evidence type="ECO:0000256" key="1">
    <source>
        <dbReference type="SAM" id="MobiDB-lite"/>
    </source>
</evidence>
<evidence type="ECO:0000313" key="3">
    <source>
        <dbReference type="WBParaSite" id="nRc.2.0.1.t04601-RA"/>
    </source>
</evidence>
<name>A0A915HSU3_ROMCU</name>
<sequence>MLAEHLVDSSQQCYPIWVISIGFSAHPAALAPAPLSALPPPPPQYAMLAVRYPSTKLLFVGYANVLASYQILKKLAAVESSPAAAATSPAPSPLHHRTRTTTGDSDGLGNGNALPVQDAMLASWSVDLAKRYLHLPWGLLNKPTQVEVLMAPDIVLTAPVSMRLLQPDMAQWALEFIANGTIQISPIEKFLSDGEPSSPAVNTIC</sequence>
<feature type="region of interest" description="Disordered" evidence="1">
    <location>
        <begin position="85"/>
        <end position="110"/>
    </location>
</feature>
<keyword evidence="2" id="KW-1185">Reference proteome</keyword>
<dbReference type="WBParaSite" id="nRc.2.0.1.t04601-RA">
    <property type="protein sequence ID" value="nRc.2.0.1.t04601-RA"/>
    <property type="gene ID" value="nRc.2.0.1.g04601"/>
</dbReference>
<dbReference type="AlphaFoldDB" id="A0A915HSU3"/>
<dbReference type="Proteomes" id="UP000887565">
    <property type="component" value="Unplaced"/>
</dbReference>
<proteinExistence type="predicted"/>
<organism evidence="2 3">
    <name type="scientific">Romanomermis culicivorax</name>
    <name type="common">Nematode worm</name>
    <dbReference type="NCBI Taxonomy" id="13658"/>
    <lineage>
        <taxon>Eukaryota</taxon>
        <taxon>Metazoa</taxon>
        <taxon>Ecdysozoa</taxon>
        <taxon>Nematoda</taxon>
        <taxon>Enoplea</taxon>
        <taxon>Dorylaimia</taxon>
        <taxon>Mermithida</taxon>
        <taxon>Mermithoidea</taxon>
        <taxon>Mermithidae</taxon>
        <taxon>Romanomermis</taxon>
    </lineage>
</organism>
<protein>
    <submittedName>
        <fullName evidence="3">Uncharacterized protein</fullName>
    </submittedName>
</protein>
<reference evidence="3" key="1">
    <citation type="submission" date="2022-11" db="UniProtKB">
        <authorList>
            <consortium name="WormBaseParasite"/>
        </authorList>
    </citation>
    <scope>IDENTIFICATION</scope>
</reference>
<accession>A0A915HSU3</accession>